<feature type="transmembrane region" description="Helical" evidence="8">
    <location>
        <begin position="124"/>
        <end position="145"/>
    </location>
</feature>
<dbReference type="PANTHER" id="PTHR19139">
    <property type="entry name" value="AQUAPORIN TRANSPORTER"/>
    <property type="match status" value="1"/>
</dbReference>
<evidence type="ECO:0000256" key="5">
    <source>
        <dbReference type="ARBA" id="ARBA00023136"/>
    </source>
</evidence>
<dbReference type="AlphaFoldDB" id="A0A9X0DBB2"/>
<evidence type="ECO:0000256" key="3">
    <source>
        <dbReference type="ARBA" id="ARBA00022692"/>
    </source>
</evidence>
<keyword evidence="5 8" id="KW-0472">Membrane</keyword>
<accession>A0A9X0DBB2</accession>
<protein>
    <submittedName>
        <fullName evidence="9">Aquaporin-4</fullName>
    </submittedName>
</protein>
<evidence type="ECO:0000313" key="9">
    <source>
        <dbReference type="EMBL" id="KAJ7391799.1"/>
    </source>
</evidence>
<dbReference type="GO" id="GO:0005886">
    <property type="term" value="C:plasma membrane"/>
    <property type="evidence" value="ECO:0007669"/>
    <property type="project" value="TreeGrafter"/>
</dbReference>
<feature type="transmembrane region" description="Helical" evidence="8">
    <location>
        <begin position="12"/>
        <end position="29"/>
    </location>
</feature>
<proteinExistence type="inferred from homology"/>
<sequence>MVTIFISSVVESVCSMLFVLIGCGSTISWPQDETSPNTLSVSLCFGFSYAFLVNISTCFSGGFFNPAVTIALAANKSLSVKRALCYVLAQLIGAIIGAGLLYIIVPYESRGLLGVTQIQPVSTLVGFGVELLMTLAVTLTVLMCADGGHTTYPVTGCGINPARVFGPAVIAHKWTDHWVYWLGPIIGALLATAIYHVANNFPVTTADELVITGRELKGKAQPDKKEANQEQPQRKYNTQTQTPYELKTTV</sequence>
<evidence type="ECO:0000256" key="6">
    <source>
        <dbReference type="RuleBase" id="RU000477"/>
    </source>
</evidence>
<evidence type="ECO:0000256" key="8">
    <source>
        <dbReference type="SAM" id="Phobius"/>
    </source>
</evidence>
<evidence type="ECO:0000256" key="1">
    <source>
        <dbReference type="ARBA" id="ARBA00004141"/>
    </source>
</evidence>
<dbReference type="PRINTS" id="PR00783">
    <property type="entry name" value="MINTRINSICP"/>
</dbReference>
<dbReference type="InterPro" id="IPR034294">
    <property type="entry name" value="Aquaporin_transptr"/>
</dbReference>
<dbReference type="SUPFAM" id="SSF81338">
    <property type="entry name" value="Aquaporin-like"/>
    <property type="match status" value="1"/>
</dbReference>
<evidence type="ECO:0000256" key="7">
    <source>
        <dbReference type="SAM" id="MobiDB-lite"/>
    </source>
</evidence>
<dbReference type="InterPro" id="IPR000425">
    <property type="entry name" value="MIP"/>
</dbReference>
<dbReference type="Proteomes" id="UP001163046">
    <property type="component" value="Unassembled WGS sequence"/>
</dbReference>
<feature type="transmembrane region" description="Helical" evidence="8">
    <location>
        <begin position="84"/>
        <end position="104"/>
    </location>
</feature>
<dbReference type="OrthoDB" id="3222at2759"/>
<organism evidence="9 10">
    <name type="scientific">Desmophyllum pertusum</name>
    <dbReference type="NCBI Taxonomy" id="174260"/>
    <lineage>
        <taxon>Eukaryota</taxon>
        <taxon>Metazoa</taxon>
        <taxon>Cnidaria</taxon>
        <taxon>Anthozoa</taxon>
        <taxon>Hexacorallia</taxon>
        <taxon>Scleractinia</taxon>
        <taxon>Caryophylliina</taxon>
        <taxon>Caryophylliidae</taxon>
        <taxon>Desmophyllum</taxon>
    </lineage>
</organism>
<gene>
    <name evidence="9" type="primary">AQP4</name>
    <name evidence="9" type="ORF">OS493_016087</name>
</gene>
<comment type="caution">
    <text evidence="9">The sequence shown here is derived from an EMBL/GenBank/DDBJ whole genome shotgun (WGS) entry which is preliminary data.</text>
</comment>
<dbReference type="Pfam" id="PF00230">
    <property type="entry name" value="MIP"/>
    <property type="match status" value="2"/>
</dbReference>
<keyword evidence="6" id="KW-0813">Transport</keyword>
<evidence type="ECO:0000256" key="4">
    <source>
        <dbReference type="ARBA" id="ARBA00022989"/>
    </source>
</evidence>
<comment type="similarity">
    <text evidence="2 6">Belongs to the MIP/aquaporin (TC 1.A.8) family.</text>
</comment>
<keyword evidence="3 6" id="KW-0812">Transmembrane</keyword>
<keyword evidence="10" id="KW-1185">Reference proteome</keyword>
<dbReference type="PANTHER" id="PTHR19139:SF199">
    <property type="entry name" value="MIP17260P"/>
    <property type="match status" value="1"/>
</dbReference>
<dbReference type="Gene3D" id="1.20.1080.10">
    <property type="entry name" value="Glycerol uptake facilitator protein"/>
    <property type="match status" value="1"/>
</dbReference>
<feature type="compositionally biased region" description="Basic and acidic residues" evidence="7">
    <location>
        <begin position="217"/>
        <end position="228"/>
    </location>
</feature>
<feature type="transmembrane region" description="Helical" evidence="8">
    <location>
        <begin position="49"/>
        <end position="72"/>
    </location>
</feature>
<evidence type="ECO:0000313" key="10">
    <source>
        <dbReference type="Proteomes" id="UP001163046"/>
    </source>
</evidence>
<dbReference type="GO" id="GO:0015250">
    <property type="term" value="F:water channel activity"/>
    <property type="evidence" value="ECO:0007669"/>
    <property type="project" value="TreeGrafter"/>
</dbReference>
<feature type="transmembrane region" description="Helical" evidence="8">
    <location>
        <begin position="178"/>
        <end position="198"/>
    </location>
</feature>
<dbReference type="EMBL" id="MU825404">
    <property type="protein sequence ID" value="KAJ7391799.1"/>
    <property type="molecule type" value="Genomic_DNA"/>
</dbReference>
<evidence type="ECO:0000256" key="2">
    <source>
        <dbReference type="ARBA" id="ARBA00006175"/>
    </source>
</evidence>
<keyword evidence="4 8" id="KW-1133">Transmembrane helix</keyword>
<name>A0A9X0DBB2_9CNID</name>
<comment type="subcellular location">
    <subcellularLocation>
        <location evidence="1">Membrane</location>
        <topology evidence="1">Multi-pass membrane protein</topology>
    </subcellularLocation>
</comment>
<reference evidence="9" key="1">
    <citation type="submission" date="2023-01" db="EMBL/GenBank/DDBJ databases">
        <title>Genome assembly of the deep-sea coral Lophelia pertusa.</title>
        <authorList>
            <person name="Herrera S."/>
            <person name="Cordes E."/>
        </authorList>
    </citation>
    <scope>NUCLEOTIDE SEQUENCE</scope>
    <source>
        <strain evidence="9">USNM1676648</strain>
        <tissue evidence="9">Polyp</tissue>
    </source>
</reference>
<feature type="region of interest" description="Disordered" evidence="7">
    <location>
        <begin position="217"/>
        <end position="250"/>
    </location>
</feature>
<feature type="compositionally biased region" description="Polar residues" evidence="7">
    <location>
        <begin position="229"/>
        <end position="250"/>
    </location>
</feature>
<dbReference type="InterPro" id="IPR023271">
    <property type="entry name" value="Aquaporin-like"/>
</dbReference>